<sequence length="311" mass="33391">MPDQTGAAEVETVAVPTGPVPPATPPPVQALPAAPPPAEAVSGRAPVLPPGQFHPVEVRGLQKSFGLVEVLGGVDLDIQAGEVVVILGPSGSGKSTLLRCLNMLERPTGGSVRVLGTEVTGRRPDLVGLRRRVGMVFQQFNLFPHRTVLQNVMEGPLTVLKMDRDAARDRALALLTRVGVAEKADVKPRRLSGGQQQRVAIARALALEPEIMLFDEPTSALDPELRSEVLDVMRSLADDGMTMAVVTHEMDFARRVAHRAVFLDGGRIVEQGDPRTMLAHPESARLQRFLNLVYWHGEPAPLPAEETPGAS</sequence>
<accession>A0A938YRE5</accession>
<dbReference type="InterPro" id="IPR050086">
    <property type="entry name" value="MetN_ABC_transporter-like"/>
</dbReference>
<dbReference type="RefSeq" id="WP_205258184.1">
    <property type="nucleotide sequence ID" value="NZ_BAAAPV010000002.1"/>
</dbReference>
<dbReference type="SUPFAM" id="SSF52540">
    <property type="entry name" value="P-loop containing nucleoside triphosphate hydrolases"/>
    <property type="match status" value="1"/>
</dbReference>
<dbReference type="InterPro" id="IPR027417">
    <property type="entry name" value="P-loop_NTPase"/>
</dbReference>
<dbReference type="CDD" id="cd03262">
    <property type="entry name" value="ABC_HisP_GlnQ"/>
    <property type="match status" value="1"/>
</dbReference>
<dbReference type="GO" id="GO:0015426">
    <property type="term" value="F:ATPase-coupled polar amino acid-transporter activity"/>
    <property type="evidence" value="ECO:0007669"/>
    <property type="project" value="UniProtKB-EC"/>
</dbReference>
<feature type="region of interest" description="Disordered" evidence="10">
    <location>
        <begin position="1"/>
        <end position="38"/>
    </location>
</feature>
<evidence type="ECO:0000256" key="2">
    <source>
        <dbReference type="ARBA" id="ARBA00005417"/>
    </source>
</evidence>
<comment type="caution">
    <text evidence="12">The sequence shown here is derived from an EMBL/GenBank/DDBJ whole genome shotgun (WGS) entry which is preliminary data.</text>
</comment>
<proteinExistence type="inferred from homology"/>
<evidence type="ECO:0000256" key="4">
    <source>
        <dbReference type="ARBA" id="ARBA00022475"/>
    </source>
</evidence>
<name>A0A938YRE5_9ACTN</name>
<evidence type="ECO:0000256" key="5">
    <source>
        <dbReference type="ARBA" id="ARBA00022741"/>
    </source>
</evidence>
<dbReference type="Pfam" id="PF00005">
    <property type="entry name" value="ABC_tran"/>
    <property type="match status" value="1"/>
</dbReference>
<dbReference type="InterPro" id="IPR017871">
    <property type="entry name" value="ABC_transporter-like_CS"/>
</dbReference>
<dbReference type="EC" id="7.4.2.1" evidence="8"/>
<dbReference type="PROSITE" id="PS50893">
    <property type="entry name" value="ABC_TRANSPORTER_2"/>
    <property type="match status" value="1"/>
</dbReference>
<reference evidence="12" key="1">
    <citation type="submission" date="2021-01" db="EMBL/GenBank/DDBJ databases">
        <title>KCTC 19127 draft genome.</title>
        <authorList>
            <person name="An D."/>
        </authorList>
    </citation>
    <scope>NUCLEOTIDE SEQUENCE</scope>
    <source>
        <strain evidence="12">KCTC 19127</strain>
    </source>
</reference>
<dbReference type="InterPro" id="IPR003439">
    <property type="entry name" value="ABC_transporter-like_ATP-bd"/>
</dbReference>
<dbReference type="GO" id="GO:0005886">
    <property type="term" value="C:plasma membrane"/>
    <property type="evidence" value="ECO:0007669"/>
    <property type="project" value="UniProtKB-SubCell"/>
</dbReference>
<comment type="catalytic activity">
    <reaction evidence="9">
        <text>a polar amino acid(out) + ATP + H2O = a polar amino acid(in) + ADP + phosphate + H(+)</text>
        <dbReference type="Rhea" id="RHEA:14673"/>
        <dbReference type="ChEBI" id="CHEBI:15377"/>
        <dbReference type="ChEBI" id="CHEBI:15378"/>
        <dbReference type="ChEBI" id="CHEBI:30616"/>
        <dbReference type="ChEBI" id="CHEBI:43474"/>
        <dbReference type="ChEBI" id="CHEBI:62031"/>
        <dbReference type="ChEBI" id="CHEBI:456216"/>
        <dbReference type="EC" id="7.4.2.1"/>
    </reaction>
    <physiologicalReaction direction="left-to-right" evidence="9">
        <dbReference type="Rhea" id="RHEA:14674"/>
    </physiologicalReaction>
</comment>
<evidence type="ECO:0000256" key="9">
    <source>
        <dbReference type="ARBA" id="ARBA00047624"/>
    </source>
</evidence>
<keyword evidence="6 12" id="KW-0067">ATP-binding</keyword>
<dbReference type="PROSITE" id="PS00211">
    <property type="entry name" value="ABC_TRANSPORTER_1"/>
    <property type="match status" value="1"/>
</dbReference>
<evidence type="ECO:0000256" key="6">
    <source>
        <dbReference type="ARBA" id="ARBA00022840"/>
    </source>
</evidence>
<dbReference type="EMBL" id="JAERWL010000014">
    <property type="protein sequence ID" value="MBM9478069.1"/>
    <property type="molecule type" value="Genomic_DNA"/>
</dbReference>
<evidence type="ECO:0000256" key="8">
    <source>
        <dbReference type="ARBA" id="ARBA00038850"/>
    </source>
</evidence>
<comment type="subcellular location">
    <subcellularLocation>
        <location evidence="1">Cell membrane</location>
        <topology evidence="1">Peripheral membrane protein</topology>
    </subcellularLocation>
</comment>
<evidence type="ECO:0000256" key="3">
    <source>
        <dbReference type="ARBA" id="ARBA00022448"/>
    </source>
</evidence>
<keyword evidence="13" id="KW-1185">Reference proteome</keyword>
<keyword evidence="5" id="KW-0547">Nucleotide-binding</keyword>
<gene>
    <name evidence="12" type="ORF">JL107_16590</name>
</gene>
<dbReference type="Proteomes" id="UP000663801">
    <property type="component" value="Unassembled WGS sequence"/>
</dbReference>
<evidence type="ECO:0000259" key="11">
    <source>
        <dbReference type="PROSITE" id="PS50893"/>
    </source>
</evidence>
<keyword evidence="3" id="KW-0813">Transport</keyword>
<feature type="domain" description="ABC transporter" evidence="11">
    <location>
        <begin position="56"/>
        <end position="290"/>
    </location>
</feature>
<protein>
    <recommendedName>
        <fullName evidence="8">ABC-type polar-amino-acid transporter</fullName>
        <ecNumber evidence="8">7.4.2.1</ecNumber>
    </recommendedName>
</protein>
<evidence type="ECO:0000256" key="10">
    <source>
        <dbReference type="SAM" id="MobiDB-lite"/>
    </source>
</evidence>
<dbReference type="SMART" id="SM00382">
    <property type="entry name" value="AAA"/>
    <property type="match status" value="1"/>
</dbReference>
<evidence type="ECO:0000256" key="1">
    <source>
        <dbReference type="ARBA" id="ARBA00004202"/>
    </source>
</evidence>
<evidence type="ECO:0000313" key="12">
    <source>
        <dbReference type="EMBL" id="MBM9478069.1"/>
    </source>
</evidence>
<dbReference type="GO" id="GO:0005524">
    <property type="term" value="F:ATP binding"/>
    <property type="evidence" value="ECO:0007669"/>
    <property type="project" value="UniProtKB-KW"/>
</dbReference>
<organism evidence="12 13">
    <name type="scientific">Nakamurella flavida</name>
    <dbReference type="NCBI Taxonomy" id="363630"/>
    <lineage>
        <taxon>Bacteria</taxon>
        <taxon>Bacillati</taxon>
        <taxon>Actinomycetota</taxon>
        <taxon>Actinomycetes</taxon>
        <taxon>Nakamurellales</taxon>
        <taxon>Nakamurellaceae</taxon>
        <taxon>Nakamurella</taxon>
    </lineage>
</organism>
<dbReference type="PANTHER" id="PTHR43166">
    <property type="entry name" value="AMINO ACID IMPORT ATP-BINDING PROTEIN"/>
    <property type="match status" value="1"/>
</dbReference>
<evidence type="ECO:0000256" key="7">
    <source>
        <dbReference type="ARBA" id="ARBA00023136"/>
    </source>
</evidence>
<dbReference type="GO" id="GO:0016887">
    <property type="term" value="F:ATP hydrolysis activity"/>
    <property type="evidence" value="ECO:0007669"/>
    <property type="project" value="InterPro"/>
</dbReference>
<dbReference type="Gene3D" id="3.40.50.300">
    <property type="entry name" value="P-loop containing nucleotide triphosphate hydrolases"/>
    <property type="match status" value="1"/>
</dbReference>
<dbReference type="InterPro" id="IPR003593">
    <property type="entry name" value="AAA+_ATPase"/>
</dbReference>
<comment type="similarity">
    <text evidence="2">Belongs to the ABC transporter superfamily.</text>
</comment>
<feature type="compositionally biased region" description="Pro residues" evidence="10">
    <location>
        <begin position="18"/>
        <end position="38"/>
    </location>
</feature>
<dbReference type="PANTHER" id="PTHR43166:SF9">
    <property type="entry name" value="GLUTAMATE_ASPARTATE IMPORT ATP-BINDING PROTEIN GLTL"/>
    <property type="match status" value="1"/>
</dbReference>
<keyword evidence="7" id="KW-0472">Membrane</keyword>
<keyword evidence="4" id="KW-1003">Cell membrane</keyword>
<evidence type="ECO:0000313" key="13">
    <source>
        <dbReference type="Proteomes" id="UP000663801"/>
    </source>
</evidence>
<dbReference type="AlphaFoldDB" id="A0A938YRE5"/>
<dbReference type="FunFam" id="3.40.50.300:FF:000020">
    <property type="entry name" value="Amino acid ABC transporter ATP-binding component"/>
    <property type="match status" value="1"/>
</dbReference>